<name>A0A5N5TDX8_9CRUS</name>
<reference evidence="6 7" key="1">
    <citation type="journal article" date="2019" name="PLoS Biol.">
        <title>Sex chromosomes control vertical transmission of feminizing Wolbachia symbionts in an isopod.</title>
        <authorList>
            <person name="Becking T."/>
            <person name="Chebbi M.A."/>
            <person name="Giraud I."/>
            <person name="Moumen B."/>
            <person name="Laverre T."/>
            <person name="Caubet Y."/>
            <person name="Peccoud J."/>
            <person name="Gilbert C."/>
            <person name="Cordaux R."/>
        </authorList>
    </citation>
    <scope>NUCLEOTIDE SEQUENCE [LARGE SCALE GENOMIC DNA]</scope>
    <source>
        <strain evidence="6">ANa2</strain>
        <tissue evidence="6">Whole body excluding digestive tract and cuticle</tissue>
    </source>
</reference>
<keyword evidence="1" id="KW-0732">Signal</keyword>
<evidence type="ECO:0000256" key="2">
    <source>
        <dbReference type="ARBA" id="ARBA00022737"/>
    </source>
</evidence>
<comment type="caution">
    <text evidence="6">The sequence shown here is derived from an EMBL/GenBank/DDBJ whole genome shotgun (WGS) entry which is preliminary data.</text>
</comment>
<keyword evidence="3" id="KW-1015">Disulfide bond</keyword>
<dbReference type="SUPFAM" id="SSF48726">
    <property type="entry name" value="Immunoglobulin"/>
    <property type="match status" value="1"/>
</dbReference>
<dbReference type="InterPro" id="IPR013783">
    <property type="entry name" value="Ig-like_fold"/>
</dbReference>
<dbReference type="SMART" id="SM00408">
    <property type="entry name" value="IGc2"/>
    <property type="match status" value="1"/>
</dbReference>
<evidence type="ECO:0000256" key="4">
    <source>
        <dbReference type="ARBA" id="ARBA00023319"/>
    </source>
</evidence>
<evidence type="ECO:0000313" key="6">
    <source>
        <dbReference type="EMBL" id="KAB7504742.1"/>
    </source>
</evidence>
<gene>
    <name evidence="6" type="ORF">Anas_11333</name>
</gene>
<feature type="domain" description="Ig-like" evidence="5">
    <location>
        <begin position="33"/>
        <end position="127"/>
    </location>
</feature>
<keyword evidence="7" id="KW-1185">Reference proteome</keyword>
<organism evidence="6 7">
    <name type="scientific">Armadillidium nasatum</name>
    <dbReference type="NCBI Taxonomy" id="96803"/>
    <lineage>
        <taxon>Eukaryota</taxon>
        <taxon>Metazoa</taxon>
        <taxon>Ecdysozoa</taxon>
        <taxon>Arthropoda</taxon>
        <taxon>Crustacea</taxon>
        <taxon>Multicrustacea</taxon>
        <taxon>Malacostraca</taxon>
        <taxon>Eumalacostraca</taxon>
        <taxon>Peracarida</taxon>
        <taxon>Isopoda</taxon>
        <taxon>Oniscidea</taxon>
        <taxon>Crinocheta</taxon>
        <taxon>Armadillidiidae</taxon>
        <taxon>Armadillidium</taxon>
    </lineage>
</organism>
<sequence length="140" mass="15988">MSLILNSKIVFLELFVSKNKSLRVDKGNKVRDPIFLEEIQNQTVSEGRNVRFACRVDNLGSHKVAWTHDETHMILTISNHVITINQRIAVSHDEHEKTWYLHISEARETDSGKYMCQINTASAMTIAGYLTVVAMKECLN</sequence>
<proteinExistence type="predicted"/>
<dbReference type="InterPro" id="IPR051170">
    <property type="entry name" value="Neural/epithelial_adhesion"/>
</dbReference>
<keyword evidence="2" id="KW-0677">Repeat</keyword>
<accession>A0A5N5TDX8</accession>
<evidence type="ECO:0000313" key="7">
    <source>
        <dbReference type="Proteomes" id="UP000326759"/>
    </source>
</evidence>
<dbReference type="FunFam" id="2.60.40.10:FF:000032">
    <property type="entry name" value="palladin isoform X1"/>
    <property type="match status" value="1"/>
</dbReference>
<dbReference type="SMART" id="SM00409">
    <property type="entry name" value="IG"/>
    <property type="match status" value="1"/>
</dbReference>
<dbReference type="GO" id="GO:0043005">
    <property type="term" value="C:neuron projection"/>
    <property type="evidence" value="ECO:0007669"/>
    <property type="project" value="TreeGrafter"/>
</dbReference>
<dbReference type="AlphaFoldDB" id="A0A5N5TDX8"/>
<protein>
    <recommendedName>
        <fullName evidence="5">Ig-like domain-containing protein</fullName>
    </recommendedName>
</protein>
<dbReference type="InterPro" id="IPR007110">
    <property type="entry name" value="Ig-like_dom"/>
</dbReference>
<dbReference type="Proteomes" id="UP000326759">
    <property type="component" value="Unassembled WGS sequence"/>
</dbReference>
<dbReference type="EMBL" id="SEYY01002496">
    <property type="protein sequence ID" value="KAB7504742.1"/>
    <property type="molecule type" value="Genomic_DNA"/>
</dbReference>
<dbReference type="PROSITE" id="PS50835">
    <property type="entry name" value="IG_LIKE"/>
    <property type="match status" value="1"/>
</dbReference>
<evidence type="ECO:0000256" key="1">
    <source>
        <dbReference type="ARBA" id="ARBA00022729"/>
    </source>
</evidence>
<dbReference type="InterPro" id="IPR003599">
    <property type="entry name" value="Ig_sub"/>
</dbReference>
<dbReference type="InterPro" id="IPR013098">
    <property type="entry name" value="Ig_I-set"/>
</dbReference>
<dbReference type="InterPro" id="IPR036179">
    <property type="entry name" value="Ig-like_dom_sf"/>
</dbReference>
<dbReference type="PANTHER" id="PTHR12231">
    <property type="entry name" value="CTX-RELATED TYPE I TRANSMEMBRANE PROTEIN"/>
    <property type="match status" value="1"/>
</dbReference>
<dbReference type="PANTHER" id="PTHR12231:SF157">
    <property type="entry name" value="DPR-INTERACTING PROTEIN EPSILON-RELATED"/>
    <property type="match status" value="1"/>
</dbReference>
<dbReference type="Gene3D" id="2.60.40.10">
    <property type="entry name" value="Immunoglobulins"/>
    <property type="match status" value="1"/>
</dbReference>
<evidence type="ECO:0000256" key="3">
    <source>
        <dbReference type="ARBA" id="ARBA00023157"/>
    </source>
</evidence>
<dbReference type="InterPro" id="IPR003598">
    <property type="entry name" value="Ig_sub2"/>
</dbReference>
<keyword evidence="4" id="KW-0393">Immunoglobulin domain</keyword>
<dbReference type="OrthoDB" id="10012075at2759"/>
<evidence type="ECO:0000259" key="5">
    <source>
        <dbReference type="PROSITE" id="PS50835"/>
    </source>
</evidence>
<dbReference type="Pfam" id="PF07679">
    <property type="entry name" value="I-set"/>
    <property type="match status" value="1"/>
</dbReference>